<dbReference type="AlphaFoldDB" id="A0A6S6UCK5"/>
<evidence type="ECO:0000313" key="1">
    <source>
        <dbReference type="EMBL" id="CAA6824529.1"/>
    </source>
</evidence>
<dbReference type="PANTHER" id="PTHR39186:SF1">
    <property type="entry name" value="DUF2071 DOMAIN-CONTAINING PROTEIN"/>
    <property type="match status" value="1"/>
</dbReference>
<gene>
    <name evidence="1" type="ORF">HELGO_WM20995</name>
</gene>
<dbReference type="SUPFAM" id="SSF160104">
    <property type="entry name" value="Acetoacetate decarboxylase-like"/>
    <property type="match status" value="1"/>
</dbReference>
<protein>
    <recommendedName>
        <fullName evidence="2">DUF2071 domain-containing protein</fullName>
    </recommendedName>
</protein>
<organism evidence="1">
    <name type="scientific">uncultured Sulfurovum sp</name>
    <dbReference type="NCBI Taxonomy" id="269237"/>
    <lineage>
        <taxon>Bacteria</taxon>
        <taxon>Pseudomonadati</taxon>
        <taxon>Campylobacterota</taxon>
        <taxon>Epsilonproteobacteria</taxon>
        <taxon>Campylobacterales</taxon>
        <taxon>Sulfurovaceae</taxon>
        <taxon>Sulfurovum</taxon>
        <taxon>environmental samples</taxon>
    </lineage>
</organism>
<dbReference type="PANTHER" id="PTHR39186">
    <property type="entry name" value="DUF2071 FAMILY PROTEIN"/>
    <property type="match status" value="1"/>
</dbReference>
<proteinExistence type="predicted"/>
<sequence>MKKGWKQTWTNLLFQHFEIQDMTVLQKYLPKNCTFHSFEGKYYLGLVSMHMTNVKHKATGNIIWFKHYNELNVRTYILHDNRPGVLFLSLDVDSLISIFGARVFYGLPYRVSKYDNKPNEVTSYRNGEIQFQTEYKVTSEPKVYDQDTFAFWATQRYFFANKYLGVSFKGEISHESWELSTGSVENTSLSVLDTYDVKSQHPDILFCKQIDVQTHPLTRI</sequence>
<evidence type="ECO:0008006" key="2">
    <source>
        <dbReference type="Google" id="ProtNLM"/>
    </source>
</evidence>
<dbReference type="InterPro" id="IPR023375">
    <property type="entry name" value="ADC_dom_sf"/>
</dbReference>
<dbReference type="Gene3D" id="2.40.400.10">
    <property type="entry name" value="Acetoacetate decarboxylase-like"/>
    <property type="match status" value="1"/>
</dbReference>
<dbReference type="Pfam" id="PF09844">
    <property type="entry name" value="DUF2071"/>
    <property type="match status" value="1"/>
</dbReference>
<accession>A0A6S6UCK5</accession>
<dbReference type="EMBL" id="CACVAS010000120">
    <property type="protein sequence ID" value="CAA6824529.1"/>
    <property type="molecule type" value="Genomic_DNA"/>
</dbReference>
<reference evidence="1" key="1">
    <citation type="submission" date="2020-01" db="EMBL/GenBank/DDBJ databases">
        <authorList>
            <person name="Meier V. D."/>
            <person name="Meier V D."/>
        </authorList>
    </citation>
    <scope>NUCLEOTIDE SEQUENCE</scope>
    <source>
        <strain evidence="1">HLG_WM_MAG_01</strain>
    </source>
</reference>
<name>A0A6S6UCK5_9BACT</name>
<dbReference type="InterPro" id="IPR018644">
    <property type="entry name" value="DUF2071"/>
</dbReference>